<feature type="transmembrane region" description="Helical" evidence="7">
    <location>
        <begin position="12"/>
        <end position="36"/>
    </location>
</feature>
<evidence type="ECO:0000313" key="10">
    <source>
        <dbReference type="RefSeq" id="XP_064074828.1"/>
    </source>
</evidence>
<comment type="subcellular location">
    <subcellularLocation>
        <location evidence="1">Membrane</location>
        <topology evidence="1">Multi-pass membrane protein</topology>
    </subcellularLocation>
</comment>
<comment type="similarity">
    <text evidence="6">Belongs to the major facilitator superfamily. Sugar transporter (TC 2.A.1.1) family.</text>
</comment>
<evidence type="ECO:0000256" key="6">
    <source>
        <dbReference type="RuleBase" id="RU003346"/>
    </source>
</evidence>
<dbReference type="PRINTS" id="PR00171">
    <property type="entry name" value="SUGRTRNSPORT"/>
</dbReference>
<evidence type="ECO:0000256" key="4">
    <source>
        <dbReference type="ARBA" id="ARBA00023136"/>
    </source>
</evidence>
<keyword evidence="3 7" id="KW-1133">Transmembrane helix</keyword>
<evidence type="ECO:0000256" key="5">
    <source>
        <dbReference type="ARBA" id="ARBA00023180"/>
    </source>
</evidence>
<feature type="transmembrane region" description="Helical" evidence="7">
    <location>
        <begin position="287"/>
        <end position="307"/>
    </location>
</feature>
<evidence type="ECO:0000256" key="1">
    <source>
        <dbReference type="ARBA" id="ARBA00004141"/>
    </source>
</evidence>
<dbReference type="Proteomes" id="UP001652626">
    <property type="component" value="Chromosome 24"/>
</dbReference>
<sequence length="452" mass="48999">MHFKITGIKRQVLISACLYIGQMLIGFSVSWAGPIFPKLRDPDQSPLPYLLTEIEMSLIASFMYIGGIPGPFIMGSLSNIYGRKPCLIVGGVLVGLAYVILVGSNNLAMLYCGRLLVGLGVGIIAVMNLVYIGEIASSNIRGILLSALGIFTTCGSLLIYAVGPILSYSYASSVGLATSLVFILCVMFIPESPIFHILEDNEVKARDNLKVLGREDDIDNILQSKIDCINSTNKKDWIELFTLRTNKKSLLIVVVMNILQHGSGVLAVISFSGSIFEMVGSSVGSDVSMLIIGLFQLIGSGTAPFFVEKNGRKTLLVVSSTMCCLSMLLLGVYFYLDDYSGFNKANWLPLVLLIIFFIGYDAGIGIVPNVLIGEMFTMNVRSKGSAVALTVSWLSGFLVTVAYGAIVEHVGSYAAFWFFSCTGLISCLFTIFCIPETKGKSLLEVQDMLKKN</sequence>
<feature type="transmembrane region" description="Helical" evidence="7">
    <location>
        <begin position="347"/>
        <end position="372"/>
    </location>
</feature>
<dbReference type="NCBIfam" id="TIGR00879">
    <property type="entry name" value="SP"/>
    <property type="match status" value="1"/>
</dbReference>
<dbReference type="RefSeq" id="XP_064074828.1">
    <property type="nucleotide sequence ID" value="XM_064218758.1"/>
</dbReference>
<evidence type="ECO:0000313" key="9">
    <source>
        <dbReference type="Proteomes" id="UP001652626"/>
    </source>
</evidence>
<dbReference type="GeneID" id="113402664"/>
<dbReference type="PROSITE" id="PS00217">
    <property type="entry name" value="SUGAR_TRANSPORT_2"/>
    <property type="match status" value="1"/>
</dbReference>
<protein>
    <submittedName>
        <fullName evidence="10">Facilitated trehalose transporter Tret1-like</fullName>
    </submittedName>
</protein>
<feature type="transmembrane region" description="Helical" evidence="7">
    <location>
        <begin position="108"/>
        <end position="131"/>
    </location>
</feature>
<feature type="transmembrane region" description="Helical" evidence="7">
    <location>
        <begin position="250"/>
        <end position="275"/>
    </location>
</feature>
<dbReference type="InterPro" id="IPR020846">
    <property type="entry name" value="MFS_dom"/>
</dbReference>
<feature type="transmembrane region" description="Helical" evidence="7">
    <location>
        <begin position="143"/>
        <end position="162"/>
    </location>
</feature>
<evidence type="ECO:0000256" key="3">
    <source>
        <dbReference type="ARBA" id="ARBA00022989"/>
    </source>
</evidence>
<evidence type="ECO:0000256" key="2">
    <source>
        <dbReference type="ARBA" id="ARBA00022692"/>
    </source>
</evidence>
<dbReference type="PANTHER" id="PTHR48021">
    <property type="match status" value="1"/>
</dbReference>
<dbReference type="PROSITE" id="PS50850">
    <property type="entry name" value="MFS"/>
    <property type="match status" value="1"/>
</dbReference>
<dbReference type="InterPro" id="IPR005828">
    <property type="entry name" value="MFS_sugar_transport-like"/>
</dbReference>
<feature type="transmembrane region" description="Helical" evidence="7">
    <location>
        <begin position="86"/>
        <end position="102"/>
    </location>
</feature>
<dbReference type="PANTHER" id="PTHR48021:SF1">
    <property type="entry name" value="GH07001P-RELATED"/>
    <property type="match status" value="1"/>
</dbReference>
<dbReference type="Gene3D" id="1.20.1250.20">
    <property type="entry name" value="MFS general substrate transporter like domains"/>
    <property type="match status" value="1"/>
</dbReference>
<dbReference type="InterPro" id="IPR003663">
    <property type="entry name" value="Sugar/inositol_transpt"/>
</dbReference>
<keyword evidence="5" id="KW-0325">Glycoprotein</keyword>
<reference evidence="10" key="1">
    <citation type="submission" date="2025-08" db="UniProtKB">
        <authorList>
            <consortium name="RefSeq"/>
        </authorList>
    </citation>
    <scope>IDENTIFICATION</scope>
    <source>
        <tissue evidence="10">Whole body</tissue>
    </source>
</reference>
<dbReference type="Pfam" id="PF00083">
    <property type="entry name" value="Sugar_tr"/>
    <property type="match status" value="1"/>
</dbReference>
<feature type="transmembrane region" description="Helical" evidence="7">
    <location>
        <begin position="56"/>
        <end position="74"/>
    </location>
</feature>
<dbReference type="InterPro" id="IPR050549">
    <property type="entry name" value="MFS_Trehalose_Transporter"/>
</dbReference>
<feature type="transmembrane region" description="Helical" evidence="7">
    <location>
        <begin position="314"/>
        <end position="335"/>
    </location>
</feature>
<keyword evidence="9" id="KW-1185">Reference proteome</keyword>
<keyword evidence="6" id="KW-0813">Transport</keyword>
<feature type="domain" description="Major facilitator superfamily (MFS) profile" evidence="8">
    <location>
        <begin position="14"/>
        <end position="438"/>
    </location>
</feature>
<gene>
    <name evidence="10" type="primary">LOC113402664</name>
</gene>
<name>A0ABM4AU54_VANTA</name>
<proteinExistence type="inferred from homology"/>
<keyword evidence="4 7" id="KW-0472">Membrane</keyword>
<dbReference type="InterPro" id="IPR005829">
    <property type="entry name" value="Sugar_transporter_CS"/>
</dbReference>
<organism evidence="9 10">
    <name type="scientific">Vanessa tameamea</name>
    <name type="common">Kamehameha butterfly</name>
    <dbReference type="NCBI Taxonomy" id="334116"/>
    <lineage>
        <taxon>Eukaryota</taxon>
        <taxon>Metazoa</taxon>
        <taxon>Ecdysozoa</taxon>
        <taxon>Arthropoda</taxon>
        <taxon>Hexapoda</taxon>
        <taxon>Insecta</taxon>
        <taxon>Pterygota</taxon>
        <taxon>Neoptera</taxon>
        <taxon>Endopterygota</taxon>
        <taxon>Lepidoptera</taxon>
        <taxon>Glossata</taxon>
        <taxon>Ditrysia</taxon>
        <taxon>Papilionoidea</taxon>
        <taxon>Nymphalidae</taxon>
        <taxon>Nymphalinae</taxon>
        <taxon>Vanessa</taxon>
    </lineage>
</organism>
<dbReference type="InterPro" id="IPR036259">
    <property type="entry name" value="MFS_trans_sf"/>
</dbReference>
<dbReference type="SUPFAM" id="SSF103473">
    <property type="entry name" value="MFS general substrate transporter"/>
    <property type="match status" value="1"/>
</dbReference>
<accession>A0ABM4AU54</accession>
<keyword evidence="2 7" id="KW-0812">Transmembrane</keyword>
<feature type="transmembrane region" description="Helical" evidence="7">
    <location>
        <begin position="168"/>
        <end position="189"/>
    </location>
</feature>
<evidence type="ECO:0000256" key="7">
    <source>
        <dbReference type="SAM" id="Phobius"/>
    </source>
</evidence>
<feature type="transmembrane region" description="Helical" evidence="7">
    <location>
        <begin position="384"/>
        <end position="406"/>
    </location>
</feature>
<feature type="transmembrane region" description="Helical" evidence="7">
    <location>
        <begin position="412"/>
        <end position="434"/>
    </location>
</feature>
<evidence type="ECO:0000259" key="8">
    <source>
        <dbReference type="PROSITE" id="PS50850"/>
    </source>
</evidence>